<sequence>MTARTTKSAFVKASAVAFTAICALGVALQFLYSFGQLYHVYIVGYKAGGLSPHLISFGSTGLALYLAAAAGLAISLAIFIRQRGGVRRAKIAATLLAISLLSAVVIVCLVTSPFADVVSRG</sequence>
<dbReference type="EMBL" id="VTRV01000252">
    <property type="protein sequence ID" value="TZF80802.1"/>
    <property type="molecule type" value="Genomic_DNA"/>
</dbReference>
<evidence type="ECO:0000313" key="2">
    <source>
        <dbReference type="EMBL" id="TZF80802.1"/>
    </source>
</evidence>
<keyword evidence="1" id="KW-0812">Transmembrane</keyword>
<keyword evidence="1" id="KW-1133">Transmembrane helix</keyword>
<feature type="transmembrane region" description="Helical" evidence="1">
    <location>
        <begin position="54"/>
        <end position="79"/>
    </location>
</feature>
<comment type="caution">
    <text evidence="2">The sequence shown here is derived from an EMBL/GenBank/DDBJ whole genome shotgun (WGS) entry which is preliminary data.</text>
</comment>
<keyword evidence="1" id="KW-0472">Membrane</keyword>
<evidence type="ECO:0000313" key="3">
    <source>
        <dbReference type="Proteomes" id="UP000323164"/>
    </source>
</evidence>
<reference evidence="2 3" key="1">
    <citation type="submission" date="2019-08" db="EMBL/GenBank/DDBJ databases">
        <title>Draft genome sequence of Lysobacter sp. UKS-15.</title>
        <authorList>
            <person name="Im W.-T."/>
        </authorList>
    </citation>
    <scope>NUCLEOTIDE SEQUENCE [LARGE SCALE GENOMIC DNA]</scope>
    <source>
        <strain evidence="2 3">UKS-15</strain>
    </source>
</reference>
<accession>A0A5D8YGA5</accession>
<gene>
    <name evidence="2" type="ORF">FW784_13820</name>
</gene>
<feature type="transmembrane region" description="Helical" evidence="1">
    <location>
        <begin position="91"/>
        <end position="115"/>
    </location>
</feature>
<evidence type="ECO:0000256" key="1">
    <source>
        <dbReference type="SAM" id="Phobius"/>
    </source>
</evidence>
<dbReference type="Proteomes" id="UP000323164">
    <property type="component" value="Unassembled WGS sequence"/>
</dbReference>
<organism evidence="2 3">
    <name type="scientific">Cognatilysobacter lacus</name>
    <dbReference type="NCBI Taxonomy" id="1643323"/>
    <lineage>
        <taxon>Bacteria</taxon>
        <taxon>Pseudomonadati</taxon>
        <taxon>Pseudomonadota</taxon>
        <taxon>Gammaproteobacteria</taxon>
        <taxon>Lysobacterales</taxon>
        <taxon>Lysobacteraceae</taxon>
        <taxon>Cognatilysobacter</taxon>
    </lineage>
</organism>
<name>A0A5D8YGA5_9GAMM</name>
<dbReference type="AlphaFoldDB" id="A0A5D8YGA5"/>
<feature type="transmembrane region" description="Helical" evidence="1">
    <location>
        <begin position="9"/>
        <end position="34"/>
    </location>
</feature>
<dbReference type="RefSeq" id="WP_149353904.1">
    <property type="nucleotide sequence ID" value="NZ_VTRV01000252.1"/>
</dbReference>
<proteinExistence type="predicted"/>
<dbReference type="OrthoDB" id="9936566at2"/>
<protein>
    <submittedName>
        <fullName evidence="2">Uncharacterized protein</fullName>
    </submittedName>
</protein>
<keyword evidence="3" id="KW-1185">Reference proteome</keyword>